<gene>
    <name evidence="6" type="primary">Cnig_chr_III.g8480</name>
    <name evidence="6" type="ORF">B9Z55_008480</name>
</gene>
<evidence type="ECO:0000313" key="7">
    <source>
        <dbReference type="Proteomes" id="UP000230233"/>
    </source>
</evidence>
<evidence type="ECO:0000259" key="5">
    <source>
        <dbReference type="Pfam" id="PF03931"/>
    </source>
</evidence>
<name>A0A2G5UNG4_9PELO</name>
<dbReference type="InterPro" id="IPR011333">
    <property type="entry name" value="SKP1/BTB/POZ_sf"/>
</dbReference>
<dbReference type="InterPro" id="IPR036296">
    <property type="entry name" value="SKP1-like_dim_sf"/>
</dbReference>
<accession>A0A2G5UNG4</accession>
<dbReference type="InterPro" id="IPR016073">
    <property type="entry name" value="Skp1_comp_POZ"/>
</dbReference>
<dbReference type="Pfam" id="PF01466">
    <property type="entry name" value="Skp1"/>
    <property type="match status" value="1"/>
</dbReference>
<evidence type="ECO:0000256" key="1">
    <source>
        <dbReference type="ARBA" id="ARBA00009993"/>
    </source>
</evidence>
<dbReference type="EMBL" id="PDUG01000003">
    <property type="protein sequence ID" value="PIC40881.1"/>
    <property type="molecule type" value="Genomic_DNA"/>
</dbReference>
<dbReference type="AlphaFoldDB" id="A0A2G5UNG4"/>
<dbReference type="OrthoDB" id="2342932at2759"/>
<dbReference type="SMART" id="SM00512">
    <property type="entry name" value="Skp1"/>
    <property type="match status" value="1"/>
</dbReference>
<comment type="similarity">
    <text evidence="1">Belongs to the SKP1 family.</text>
</comment>
<evidence type="ECO:0000256" key="2">
    <source>
        <dbReference type="ARBA" id="ARBA00022786"/>
    </source>
</evidence>
<dbReference type="InterPro" id="IPR016072">
    <property type="entry name" value="Skp1_comp_dimer"/>
</dbReference>
<evidence type="ECO:0000259" key="4">
    <source>
        <dbReference type="Pfam" id="PF01466"/>
    </source>
</evidence>
<feature type="region of interest" description="Disordered" evidence="3">
    <location>
        <begin position="140"/>
        <end position="162"/>
    </location>
</feature>
<evidence type="ECO:0000256" key="3">
    <source>
        <dbReference type="SAM" id="MobiDB-lite"/>
    </source>
</evidence>
<dbReference type="SUPFAM" id="SSF54695">
    <property type="entry name" value="POZ domain"/>
    <property type="match status" value="1"/>
</dbReference>
<dbReference type="Gene3D" id="3.30.710.10">
    <property type="entry name" value="Potassium Channel Kv1.1, Chain A"/>
    <property type="match status" value="1"/>
</dbReference>
<protein>
    <recommendedName>
        <fullName evidence="8">SKP1 component POZ domain-containing protein</fullName>
    </recommendedName>
</protein>
<organism evidence="6 7">
    <name type="scientific">Caenorhabditis nigoni</name>
    <dbReference type="NCBI Taxonomy" id="1611254"/>
    <lineage>
        <taxon>Eukaryota</taxon>
        <taxon>Metazoa</taxon>
        <taxon>Ecdysozoa</taxon>
        <taxon>Nematoda</taxon>
        <taxon>Chromadorea</taxon>
        <taxon>Rhabditida</taxon>
        <taxon>Rhabditina</taxon>
        <taxon>Rhabditomorpha</taxon>
        <taxon>Rhabditoidea</taxon>
        <taxon>Rhabditidae</taxon>
        <taxon>Peloderinae</taxon>
        <taxon>Caenorhabditis</taxon>
    </lineage>
</organism>
<dbReference type="InterPro" id="IPR016897">
    <property type="entry name" value="SKP1"/>
</dbReference>
<reference evidence="7" key="1">
    <citation type="submission" date="2017-10" db="EMBL/GenBank/DDBJ databases">
        <title>Rapid genome shrinkage in a self-fertile nematode reveals novel sperm competition proteins.</title>
        <authorList>
            <person name="Yin D."/>
            <person name="Schwarz E.M."/>
            <person name="Thomas C.G."/>
            <person name="Felde R.L."/>
            <person name="Korf I.F."/>
            <person name="Cutter A.D."/>
            <person name="Schartner C.M."/>
            <person name="Ralston E.J."/>
            <person name="Meyer B.J."/>
            <person name="Haag E.S."/>
        </authorList>
    </citation>
    <scope>NUCLEOTIDE SEQUENCE [LARGE SCALE GENOMIC DNA]</scope>
    <source>
        <strain evidence="7">JU1422</strain>
    </source>
</reference>
<feature type="domain" description="SKP1 component POZ" evidence="5">
    <location>
        <begin position="9"/>
        <end position="64"/>
    </location>
</feature>
<evidence type="ECO:0008006" key="8">
    <source>
        <dbReference type="Google" id="ProtNLM"/>
    </source>
</evidence>
<sequence length="337" mass="37443">MSSDPVFYTLESSDGIKIKISMAAAQQSRLLCDITSFTHPDGILPIDASGATLAKIVQWCEYHQADPITDVRLTGDDHFMTPDWDLEFLRMSNAELFDLIIASNYLDINLLLNYACKKVAMMGKGKNPEEMREVYDIRTDAEDEEEERRIREGREAPKEVQPRISRSLADKAFQETRRLYEEATAAVKLALEAERGSEDSTKALDKAIRLAGEIDKAADACIKAERAEEASEADGVIDEILESAAEAVEYLKLAALAEKDSPDALINDGRVRRIVLELGKDAESTGENAALKTKISIVAMAKIKAAVIKMKSEEKKAIDVDVYKYITMYNQILALRG</sequence>
<keyword evidence="2" id="KW-0833">Ubl conjugation pathway</keyword>
<evidence type="ECO:0000313" key="6">
    <source>
        <dbReference type="EMBL" id="PIC40881.1"/>
    </source>
</evidence>
<dbReference type="InterPro" id="IPR001232">
    <property type="entry name" value="SKP1-like"/>
</dbReference>
<dbReference type="STRING" id="1611254.A0A2G5UNG4"/>
<dbReference type="SUPFAM" id="SSF81382">
    <property type="entry name" value="Skp1 dimerisation domain-like"/>
    <property type="match status" value="1"/>
</dbReference>
<proteinExistence type="inferred from homology"/>
<dbReference type="FunFam" id="3.30.710.10:FF:000124">
    <property type="entry name" value="Protein CBG09126"/>
    <property type="match status" value="1"/>
</dbReference>
<dbReference type="GO" id="GO:0006511">
    <property type="term" value="P:ubiquitin-dependent protein catabolic process"/>
    <property type="evidence" value="ECO:0007669"/>
    <property type="project" value="InterPro"/>
</dbReference>
<dbReference type="Pfam" id="PF03931">
    <property type="entry name" value="Skp1_POZ"/>
    <property type="match status" value="1"/>
</dbReference>
<comment type="caution">
    <text evidence="6">The sequence shown here is derived from an EMBL/GenBank/DDBJ whole genome shotgun (WGS) entry which is preliminary data.</text>
</comment>
<feature type="domain" description="SKP1 component dimerisation" evidence="4">
    <location>
        <begin position="111"/>
        <end position="152"/>
    </location>
</feature>
<dbReference type="PANTHER" id="PTHR11165">
    <property type="entry name" value="SKP1"/>
    <property type="match status" value="1"/>
</dbReference>
<dbReference type="Proteomes" id="UP000230233">
    <property type="component" value="Chromosome III"/>
</dbReference>
<keyword evidence="7" id="KW-1185">Reference proteome</keyword>
<feature type="compositionally biased region" description="Basic and acidic residues" evidence="3">
    <location>
        <begin position="147"/>
        <end position="161"/>
    </location>
</feature>